<gene>
    <name evidence="1" type="ORF">A4X13_0g5093</name>
</gene>
<keyword evidence="2" id="KW-1185">Reference proteome</keyword>
<name>A0A177T8F5_9BASI</name>
<sequence length="166" mass="18325">MFCASLIVAGVEIQESRDNTKLDIPAGTVQRRIVCDAMRPVHQVGTRTPHSILIQSVCMGGPVAIASGRAWSHRKGDSQVNVLNFPTPGSSLNTDHDSMNQIESRSTRVLGRGYRREARGTRCSSWSLSVDSVYLALNHLMIRNTPAPIIANTIRQHQHTGYNLHQ</sequence>
<dbReference type="EMBL" id="LWDF02000371">
    <property type="protein sequence ID" value="KAE8249739.1"/>
    <property type="molecule type" value="Genomic_DNA"/>
</dbReference>
<evidence type="ECO:0000313" key="2">
    <source>
        <dbReference type="Proteomes" id="UP000077521"/>
    </source>
</evidence>
<protein>
    <submittedName>
        <fullName evidence="1">Uncharacterized protein</fullName>
    </submittedName>
</protein>
<organism evidence="1 2">
    <name type="scientific">Tilletia indica</name>
    <dbReference type="NCBI Taxonomy" id="43049"/>
    <lineage>
        <taxon>Eukaryota</taxon>
        <taxon>Fungi</taxon>
        <taxon>Dikarya</taxon>
        <taxon>Basidiomycota</taxon>
        <taxon>Ustilaginomycotina</taxon>
        <taxon>Exobasidiomycetes</taxon>
        <taxon>Tilletiales</taxon>
        <taxon>Tilletiaceae</taxon>
        <taxon>Tilletia</taxon>
    </lineage>
</organism>
<proteinExistence type="predicted"/>
<accession>A0A177T8F5</accession>
<evidence type="ECO:0000313" key="1">
    <source>
        <dbReference type="EMBL" id="KAE8249739.1"/>
    </source>
</evidence>
<reference evidence="1" key="1">
    <citation type="submission" date="2016-04" db="EMBL/GenBank/DDBJ databases">
        <authorList>
            <person name="Nguyen H.D."/>
            <person name="Samba Siva P."/>
            <person name="Cullis J."/>
            <person name="Levesque C.A."/>
            <person name="Hambleton S."/>
        </authorList>
    </citation>
    <scope>NUCLEOTIDE SEQUENCE</scope>
    <source>
        <strain evidence="1">DAOMC 236416</strain>
    </source>
</reference>
<dbReference type="AlphaFoldDB" id="A0A177T8F5"/>
<reference evidence="1" key="2">
    <citation type="journal article" date="2019" name="IMA Fungus">
        <title>Genome sequencing and comparison of five Tilletia species to identify candidate genes for the detection of regulated species infecting wheat.</title>
        <authorList>
            <person name="Nguyen H.D.T."/>
            <person name="Sultana T."/>
            <person name="Kesanakurti P."/>
            <person name="Hambleton S."/>
        </authorList>
    </citation>
    <scope>NUCLEOTIDE SEQUENCE</scope>
    <source>
        <strain evidence="1">DAOMC 236416</strain>
    </source>
</reference>
<comment type="caution">
    <text evidence="1">The sequence shown here is derived from an EMBL/GenBank/DDBJ whole genome shotgun (WGS) entry which is preliminary data.</text>
</comment>
<dbReference type="Proteomes" id="UP000077521">
    <property type="component" value="Unassembled WGS sequence"/>
</dbReference>